<evidence type="ECO:0000313" key="3">
    <source>
        <dbReference type="Proteomes" id="UP000051802"/>
    </source>
</evidence>
<dbReference type="EMBL" id="LLXU01000115">
    <property type="protein sequence ID" value="KRG38757.1"/>
    <property type="molecule type" value="Genomic_DNA"/>
</dbReference>
<name>A0A0R0A0R7_9GAMM</name>
<accession>A0A0R0A0R7</accession>
<feature type="region of interest" description="Disordered" evidence="1">
    <location>
        <begin position="1"/>
        <end position="136"/>
    </location>
</feature>
<sequence>MLHTPSPSPHAADTALQVTFITREAPPAPRATAPEDVTPVARPPATASEHPRPPTPPTVAATSPPPPASERMAATLYSRTGSARLADATAVNPFAEPDASPPGTENARELARAKKVLERPNPIDYKPTAFDKDWTTDGTLGDVAMQGIGRGMKKINKAIFGPDIQAAKARPPPDVRFNPALHERQQDLGSEATGDAYKAAPIAFEKAPGHDGEASRRIRDALAELQSQTAACEPARMQPLLATVRTHLGELEQVERAYAKGADPVMAEQLLPRQADSAYDLARRALWYAREKTADCRR</sequence>
<evidence type="ECO:0000313" key="2">
    <source>
        <dbReference type="EMBL" id="KRG38757.1"/>
    </source>
</evidence>
<dbReference type="STRING" id="676599.ARC20_14575"/>
<organism evidence="2 3">
    <name type="scientific">Stenotrophomonas panacihumi</name>
    <dbReference type="NCBI Taxonomy" id="676599"/>
    <lineage>
        <taxon>Bacteria</taxon>
        <taxon>Pseudomonadati</taxon>
        <taxon>Pseudomonadota</taxon>
        <taxon>Gammaproteobacteria</taxon>
        <taxon>Lysobacterales</taxon>
        <taxon>Lysobacteraceae</taxon>
        <taxon>Stenotrophomonas</taxon>
    </lineage>
</organism>
<evidence type="ECO:0000256" key="1">
    <source>
        <dbReference type="SAM" id="MobiDB-lite"/>
    </source>
</evidence>
<gene>
    <name evidence="2" type="ORF">ARC20_14575</name>
</gene>
<keyword evidence="3" id="KW-1185">Reference proteome</keyword>
<reference evidence="2 3" key="1">
    <citation type="submission" date="2015-10" db="EMBL/GenBank/DDBJ databases">
        <title>Genome sequencing and analysis of members of genus Stenotrophomonas.</title>
        <authorList>
            <person name="Patil P.P."/>
            <person name="Midha S."/>
            <person name="Patil P.B."/>
        </authorList>
    </citation>
    <scope>NUCLEOTIDE SEQUENCE [LARGE SCALE GENOMIC DNA]</scope>
    <source>
        <strain evidence="2 3">JCM 16536</strain>
    </source>
</reference>
<dbReference type="Proteomes" id="UP000051802">
    <property type="component" value="Unassembled WGS sequence"/>
</dbReference>
<feature type="compositionally biased region" description="Low complexity" evidence="1">
    <location>
        <begin position="22"/>
        <end position="35"/>
    </location>
</feature>
<feature type="compositionally biased region" description="Basic and acidic residues" evidence="1">
    <location>
        <begin position="106"/>
        <end position="118"/>
    </location>
</feature>
<proteinExistence type="predicted"/>
<protein>
    <submittedName>
        <fullName evidence="2">Uncharacterized protein</fullName>
    </submittedName>
</protein>
<dbReference type="AlphaFoldDB" id="A0A0R0A0R7"/>
<feature type="compositionally biased region" description="Pro residues" evidence="1">
    <location>
        <begin position="53"/>
        <end position="68"/>
    </location>
</feature>
<comment type="caution">
    <text evidence="2">The sequence shown here is derived from an EMBL/GenBank/DDBJ whole genome shotgun (WGS) entry which is preliminary data.</text>
</comment>